<protein>
    <recommendedName>
        <fullName evidence="13">Phytocyanin domain-containing protein</fullName>
    </recommendedName>
</protein>
<evidence type="ECO:0000256" key="5">
    <source>
        <dbReference type="ARBA" id="ARBA00023136"/>
    </source>
</evidence>
<feature type="compositionally biased region" description="Pro residues" evidence="10">
    <location>
        <begin position="131"/>
        <end position="146"/>
    </location>
</feature>
<dbReference type="AlphaFoldDB" id="A0AAW1GMN5"/>
<sequence length="188" mass="20422">MAISTSMCVVLNVIMLFLSAFCEGHKFNVGGKDGWVLNPSEKYNHWAERMRFQVNDTLLFKFKKEEDSVLLVTSENYNKCNVNNPIKSLTNEKSEYKFERSGPHFFISGKSDHCNQGQKLVIVVLAVRPNKPPPSPTTPAPVPGPTTPSTQSPTPSPSGEKKNSGAIYGSSLVGVVVSVVIGVGVLLA</sequence>
<evidence type="ECO:0000256" key="12">
    <source>
        <dbReference type="SAM" id="SignalP"/>
    </source>
</evidence>
<keyword evidence="15" id="KW-1185">Reference proteome</keyword>
<reference evidence="14" key="1">
    <citation type="submission" date="2024-03" db="EMBL/GenBank/DDBJ databases">
        <title>WGS assembly of Saponaria officinalis var. Norfolk2.</title>
        <authorList>
            <person name="Jenkins J."/>
            <person name="Shu S."/>
            <person name="Grimwood J."/>
            <person name="Barry K."/>
            <person name="Goodstein D."/>
            <person name="Schmutz J."/>
            <person name="Leebens-Mack J."/>
            <person name="Osbourn A."/>
        </authorList>
    </citation>
    <scope>NUCLEOTIDE SEQUENCE [LARGE SCALE GENOMIC DNA]</scope>
    <source>
        <strain evidence="14">JIC</strain>
    </source>
</reference>
<keyword evidence="3" id="KW-0336">GPI-anchor</keyword>
<keyword evidence="4 12" id="KW-0732">Signal</keyword>
<evidence type="ECO:0000256" key="1">
    <source>
        <dbReference type="ARBA" id="ARBA00004609"/>
    </source>
</evidence>
<comment type="similarity">
    <text evidence="9">Belongs to the early nodulin-like (ENODL) family.</text>
</comment>
<dbReference type="FunFam" id="2.60.40.420:FF:000010">
    <property type="entry name" value="Early nodulin-like protein 1"/>
    <property type="match status" value="1"/>
</dbReference>
<evidence type="ECO:0000256" key="2">
    <source>
        <dbReference type="ARBA" id="ARBA00022475"/>
    </source>
</evidence>
<organism evidence="14 15">
    <name type="scientific">Saponaria officinalis</name>
    <name type="common">Common soapwort</name>
    <name type="synonym">Lychnis saponaria</name>
    <dbReference type="NCBI Taxonomy" id="3572"/>
    <lineage>
        <taxon>Eukaryota</taxon>
        <taxon>Viridiplantae</taxon>
        <taxon>Streptophyta</taxon>
        <taxon>Embryophyta</taxon>
        <taxon>Tracheophyta</taxon>
        <taxon>Spermatophyta</taxon>
        <taxon>Magnoliopsida</taxon>
        <taxon>eudicotyledons</taxon>
        <taxon>Gunneridae</taxon>
        <taxon>Pentapetalae</taxon>
        <taxon>Caryophyllales</taxon>
        <taxon>Caryophyllaceae</taxon>
        <taxon>Caryophylleae</taxon>
        <taxon>Saponaria</taxon>
    </lineage>
</organism>
<evidence type="ECO:0000256" key="6">
    <source>
        <dbReference type="ARBA" id="ARBA00023157"/>
    </source>
</evidence>
<dbReference type="EMBL" id="JBDFQZ010000014">
    <property type="protein sequence ID" value="KAK9664213.1"/>
    <property type="molecule type" value="Genomic_DNA"/>
</dbReference>
<evidence type="ECO:0000256" key="11">
    <source>
        <dbReference type="SAM" id="Phobius"/>
    </source>
</evidence>
<keyword evidence="8" id="KW-0449">Lipoprotein</keyword>
<keyword evidence="2" id="KW-1003">Cell membrane</keyword>
<keyword evidence="6" id="KW-1015">Disulfide bond</keyword>
<dbReference type="InterPro" id="IPR041846">
    <property type="entry name" value="ENL_dom"/>
</dbReference>
<proteinExistence type="inferred from homology"/>
<feature type="domain" description="Phytocyanin" evidence="13">
    <location>
        <begin position="25"/>
        <end position="126"/>
    </location>
</feature>
<name>A0AAW1GMN5_SAPOF</name>
<accession>A0AAW1GMN5</accession>
<feature type="transmembrane region" description="Helical" evidence="11">
    <location>
        <begin position="166"/>
        <end position="187"/>
    </location>
</feature>
<comment type="caution">
    <text evidence="14">The sequence shown here is derived from an EMBL/GenBank/DDBJ whole genome shotgun (WGS) entry which is preliminary data.</text>
</comment>
<dbReference type="PROSITE" id="PS51485">
    <property type="entry name" value="PHYTOCYANIN"/>
    <property type="match status" value="1"/>
</dbReference>
<dbReference type="GO" id="GO:0098552">
    <property type="term" value="C:side of membrane"/>
    <property type="evidence" value="ECO:0007669"/>
    <property type="project" value="UniProtKB-KW"/>
</dbReference>
<evidence type="ECO:0000313" key="14">
    <source>
        <dbReference type="EMBL" id="KAK9664213.1"/>
    </source>
</evidence>
<dbReference type="InterPro" id="IPR003245">
    <property type="entry name" value="Phytocyanin_dom"/>
</dbReference>
<evidence type="ECO:0000256" key="3">
    <source>
        <dbReference type="ARBA" id="ARBA00022622"/>
    </source>
</evidence>
<keyword evidence="11" id="KW-0812">Transmembrane</keyword>
<keyword evidence="11" id="KW-1133">Transmembrane helix</keyword>
<dbReference type="PANTHER" id="PTHR33021:SF185">
    <property type="entry name" value="EARLY NODULIN-LIKE PROTEIN 3-RELATED"/>
    <property type="match status" value="1"/>
</dbReference>
<evidence type="ECO:0000256" key="7">
    <source>
        <dbReference type="ARBA" id="ARBA00023180"/>
    </source>
</evidence>
<dbReference type="GO" id="GO:0005886">
    <property type="term" value="C:plasma membrane"/>
    <property type="evidence" value="ECO:0007669"/>
    <property type="project" value="UniProtKB-SubCell"/>
</dbReference>
<dbReference type="GO" id="GO:0009055">
    <property type="term" value="F:electron transfer activity"/>
    <property type="evidence" value="ECO:0007669"/>
    <property type="project" value="InterPro"/>
</dbReference>
<evidence type="ECO:0000256" key="10">
    <source>
        <dbReference type="SAM" id="MobiDB-lite"/>
    </source>
</evidence>
<dbReference type="InterPro" id="IPR008972">
    <property type="entry name" value="Cupredoxin"/>
</dbReference>
<evidence type="ECO:0000256" key="9">
    <source>
        <dbReference type="ARBA" id="ARBA00035011"/>
    </source>
</evidence>
<dbReference type="CDD" id="cd11019">
    <property type="entry name" value="OsENODL1_like"/>
    <property type="match status" value="1"/>
</dbReference>
<feature type="chain" id="PRO_5043867104" description="Phytocyanin domain-containing protein" evidence="12">
    <location>
        <begin position="25"/>
        <end position="188"/>
    </location>
</feature>
<dbReference type="Pfam" id="PF02298">
    <property type="entry name" value="Cu_bind_like"/>
    <property type="match status" value="1"/>
</dbReference>
<comment type="subcellular location">
    <subcellularLocation>
        <location evidence="1">Cell membrane</location>
        <topology evidence="1">Lipid-anchor</topology>
        <topology evidence="1">GPI-anchor</topology>
    </subcellularLocation>
</comment>
<evidence type="ECO:0000313" key="15">
    <source>
        <dbReference type="Proteomes" id="UP001443914"/>
    </source>
</evidence>
<evidence type="ECO:0000256" key="4">
    <source>
        <dbReference type="ARBA" id="ARBA00022729"/>
    </source>
</evidence>
<dbReference type="PANTHER" id="PTHR33021">
    <property type="entry name" value="BLUE COPPER PROTEIN"/>
    <property type="match status" value="1"/>
</dbReference>
<dbReference type="Gene3D" id="2.60.40.420">
    <property type="entry name" value="Cupredoxins - blue copper proteins"/>
    <property type="match status" value="1"/>
</dbReference>
<evidence type="ECO:0000259" key="13">
    <source>
        <dbReference type="PROSITE" id="PS51485"/>
    </source>
</evidence>
<feature type="region of interest" description="Disordered" evidence="10">
    <location>
        <begin position="131"/>
        <end position="163"/>
    </location>
</feature>
<keyword evidence="5 11" id="KW-0472">Membrane</keyword>
<evidence type="ECO:0000256" key="8">
    <source>
        <dbReference type="ARBA" id="ARBA00023288"/>
    </source>
</evidence>
<gene>
    <name evidence="14" type="ORF">RND81_14G026400</name>
</gene>
<feature type="signal peptide" evidence="12">
    <location>
        <begin position="1"/>
        <end position="24"/>
    </location>
</feature>
<keyword evidence="7" id="KW-0325">Glycoprotein</keyword>
<dbReference type="Proteomes" id="UP001443914">
    <property type="component" value="Unassembled WGS sequence"/>
</dbReference>
<dbReference type="SUPFAM" id="SSF49503">
    <property type="entry name" value="Cupredoxins"/>
    <property type="match status" value="1"/>
</dbReference>
<dbReference type="InterPro" id="IPR039391">
    <property type="entry name" value="Phytocyanin-like"/>
</dbReference>